<evidence type="ECO:0000313" key="3">
    <source>
        <dbReference type="Proteomes" id="UP000054007"/>
    </source>
</evidence>
<accession>A0A0D7B1E8</accession>
<reference evidence="2 3" key="1">
    <citation type="journal article" date="2015" name="Fungal Genet. Biol.">
        <title>Evolution of novel wood decay mechanisms in Agaricales revealed by the genome sequences of Fistulina hepatica and Cylindrobasidium torrendii.</title>
        <authorList>
            <person name="Floudas D."/>
            <person name="Held B.W."/>
            <person name="Riley R."/>
            <person name="Nagy L.G."/>
            <person name="Koehler G."/>
            <person name="Ransdell A.S."/>
            <person name="Younus H."/>
            <person name="Chow J."/>
            <person name="Chiniquy J."/>
            <person name="Lipzen A."/>
            <person name="Tritt A."/>
            <person name="Sun H."/>
            <person name="Haridas S."/>
            <person name="LaButti K."/>
            <person name="Ohm R.A."/>
            <person name="Kues U."/>
            <person name="Blanchette R.A."/>
            <person name="Grigoriev I.V."/>
            <person name="Minto R.E."/>
            <person name="Hibbett D.S."/>
        </authorList>
    </citation>
    <scope>NUCLEOTIDE SEQUENCE [LARGE SCALE GENOMIC DNA]</scope>
    <source>
        <strain evidence="2 3">FP15055 ss-10</strain>
    </source>
</reference>
<keyword evidence="3" id="KW-1185">Reference proteome</keyword>
<dbReference type="Pfam" id="PF24494">
    <property type="entry name" value="DUF7587"/>
    <property type="match status" value="1"/>
</dbReference>
<protein>
    <recommendedName>
        <fullName evidence="1">DUF7587 domain-containing protein</fullName>
    </recommendedName>
</protein>
<evidence type="ECO:0000259" key="1">
    <source>
        <dbReference type="Pfam" id="PF24494"/>
    </source>
</evidence>
<dbReference type="Proteomes" id="UP000054007">
    <property type="component" value="Unassembled WGS sequence"/>
</dbReference>
<dbReference type="InterPro" id="IPR056009">
    <property type="entry name" value="DUF7587"/>
</dbReference>
<name>A0A0D7B1E8_9AGAR</name>
<proteinExistence type="predicted"/>
<evidence type="ECO:0000313" key="2">
    <source>
        <dbReference type="EMBL" id="KIY64448.1"/>
    </source>
</evidence>
<gene>
    <name evidence="2" type="ORF">CYLTODRAFT_446000</name>
</gene>
<organism evidence="2 3">
    <name type="scientific">Cylindrobasidium torrendii FP15055 ss-10</name>
    <dbReference type="NCBI Taxonomy" id="1314674"/>
    <lineage>
        <taxon>Eukaryota</taxon>
        <taxon>Fungi</taxon>
        <taxon>Dikarya</taxon>
        <taxon>Basidiomycota</taxon>
        <taxon>Agaricomycotina</taxon>
        <taxon>Agaricomycetes</taxon>
        <taxon>Agaricomycetidae</taxon>
        <taxon>Agaricales</taxon>
        <taxon>Marasmiineae</taxon>
        <taxon>Physalacriaceae</taxon>
        <taxon>Cylindrobasidium</taxon>
    </lineage>
</organism>
<dbReference type="OrthoDB" id="3359845at2759"/>
<dbReference type="EMBL" id="KN880635">
    <property type="protein sequence ID" value="KIY64448.1"/>
    <property type="molecule type" value="Genomic_DNA"/>
</dbReference>
<sequence length="263" mass="29783">MPGRPLLFRVVERKTDLPNVDNGAYESGFTRLSRAMPQDTHQAEKEYIIRHVTLSEGNSGRSPFLSTSASFLWCMWEAGRRAQKQKKRGVSILILDASPLEHDGLLRRLVDAPYREWFLGTKFYTWIDNSREVLVKNSIPRSSVIGRIQYADIQKNPLPFYPLDHRFEYWNAPHAGKASYGSFSLREGDVLVRFRSNTHATNFDSVIQFVRALNSSGAFPQDVAFSIAENLVFACANGILGAQPYQAMFDELRGSILSLEFGV</sequence>
<feature type="domain" description="DUF7587" evidence="1">
    <location>
        <begin position="4"/>
        <end position="152"/>
    </location>
</feature>
<dbReference type="AlphaFoldDB" id="A0A0D7B1E8"/>